<accession>A0A2J5N6C6</accession>
<organism evidence="1 2">
    <name type="scientific">Klebsiella michiganensis</name>
    <dbReference type="NCBI Taxonomy" id="1134687"/>
    <lineage>
        <taxon>Bacteria</taxon>
        <taxon>Pseudomonadati</taxon>
        <taxon>Pseudomonadota</taxon>
        <taxon>Gammaproteobacteria</taxon>
        <taxon>Enterobacterales</taxon>
        <taxon>Enterobacteriaceae</taxon>
        <taxon>Klebsiella/Raoultella group</taxon>
        <taxon>Klebsiella</taxon>
    </lineage>
</organism>
<comment type="caution">
    <text evidence="1">The sequence shown here is derived from an EMBL/GenBank/DDBJ whole genome shotgun (WGS) entry which is preliminary data.</text>
</comment>
<reference evidence="1 2" key="2">
    <citation type="submission" date="2018-01" db="EMBL/GenBank/DDBJ databases">
        <title>Genomic study of Klebsiella pneumoniae.</title>
        <authorList>
            <person name="Yang Y."/>
            <person name="Bicalho R."/>
        </authorList>
    </citation>
    <scope>NUCLEOTIDE SEQUENCE [LARGE SCALE GENOMIC DNA]</scope>
    <source>
        <strain evidence="1 2">A10</strain>
    </source>
</reference>
<dbReference type="Proteomes" id="UP000234667">
    <property type="component" value="Unassembled WGS sequence"/>
</dbReference>
<evidence type="ECO:0000313" key="1">
    <source>
        <dbReference type="EMBL" id="PLO49309.1"/>
    </source>
</evidence>
<feature type="non-terminal residue" evidence="1">
    <location>
        <position position="1"/>
    </location>
</feature>
<reference evidence="1 2" key="1">
    <citation type="submission" date="2017-11" db="EMBL/GenBank/DDBJ databases">
        <authorList>
            <person name="Han C.G."/>
        </authorList>
    </citation>
    <scope>NUCLEOTIDE SEQUENCE [LARGE SCALE GENOMIC DNA]</scope>
    <source>
        <strain evidence="1 2">A10</strain>
    </source>
</reference>
<protein>
    <submittedName>
        <fullName evidence="1">Uncharacterized protein</fullName>
    </submittedName>
</protein>
<evidence type="ECO:0000313" key="2">
    <source>
        <dbReference type="Proteomes" id="UP000234667"/>
    </source>
</evidence>
<feature type="non-terminal residue" evidence="1">
    <location>
        <position position="79"/>
    </location>
</feature>
<dbReference type="Pfam" id="PF15892">
    <property type="entry name" value="BNR_4"/>
    <property type="match status" value="1"/>
</dbReference>
<dbReference type="EMBL" id="PIDR01002575">
    <property type="protein sequence ID" value="PLO49309.1"/>
    <property type="molecule type" value="Genomic_DNA"/>
</dbReference>
<proteinExistence type="predicted"/>
<gene>
    <name evidence="1" type="ORF">CWN49_38870</name>
</gene>
<name>A0A2J5N6C6_9ENTR</name>
<sequence length="79" mass="8785">RCVISNNPHDISAWTAITFTDSTVTYPRFVKYPDGTLQVFWREGGSGAGAYYINTFNDTTRQFGTKKLLISSPDGGNPY</sequence>
<dbReference type="AlphaFoldDB" id="A0A2J5N6C6"/>